<dbReference type="SUPFAM" id="SSF53822">
    <property type="entry name" value="Periplasmic binding protein-like I"/>
    <property type="match status" value="1"/>
</dbReference>
<dbReference type="Proteomes" id="UP001055868">
    <property type="component" value="Chromosome"/>
</dbReference>
<dbReference type="InterPro" id="IPR000843">
    <property type="entry name" value="HTH_LacI"/>
</dbReference>
<evidence type="ECO:0000256" key="2">
    <source>
        <dbReference type="ARBA" id="ARBA00023125"/>
    </source>
</evidence>
<keyword evidence="6" id="KW-1185">Reference proteome</keyword>
<organism evidence="5 6">
    <name type="scientific">Brachybacterium kimchii</name>
    <dbReference type="NCBI Taxonomy" id="2942909"/>
    <lineage>
        <taxon>Bacteria</taxon>
        <taxon>Bacillati</taxon>
        <taxon>Actinomycetota</taxon>
        <taxon>Actinomycetes</taxon>
        <taxon>Micrococcales</taxon>
        <taxon>Dermabacteraceae</taxon>
        <taxon>Brachybacterium</taxon>
    </lineage>
</organism>
<dbReference type="CDD" id="cd01392">
    <property type="entry name" value="HTH_LacI"/>
    <property type="match status" value="1"/>
</dbReference>
<dbReference type="Gene3D" id="1.10.260.40">
    <property type="entry name" value="lambda repressor-like DNA-binding domains"/>
    <property type="match status" value="1"/>
</dbReference>
<keyword evidence="1" id="KW-0805">Transcription regulation</keyword>
<evidence type="ECO:0000313" key="6">
    <source>
        <dbReference type="Proteomes" id="UP001055868"/>
    </source>
</evidence>
<name>A0ABY4N3V8_9MICO</name>
<dbReference type="SUPFAM" id="SSF47413">
    <property type="entry name" value="lambda repressor-like DNA-binding domains"/>
    <property type="match status" value="1"/>
</dbReference>
<dbReference type="Pfam" id="PF00356">
    <property type="entry name" value="LacI"/>
    <property type="match status" value="1"/>
</dbReference>
<dbReference type="Gene3D" id="3.40.50.2300">
    <property type="match status" value="2"/>
</dbReference>
<reference evidence="5" key="1">
    <citation type="submission" date="2022-05" db="EMBL/GenBank/DDBJ databases">
        <title>Genomic analysis of Brachybacterium sp. CBA3104.</title>
        <authorList>
            <person name="Roh S.W."/>
            <person name="Kim Y.B."/>
            <person name="Kim Y."/>
        </authorList>
    </citation>
    <scope>NUCLEOTIDE SEQUENCE</scope>
    <source>
        <strain evidence="5">CBA3104</strain>
    </source>
</reference>
<dbReference type="PANTHER" id="PTHR30146">
    <property type="entry name" value="LACI-RELATED TRANSCRIPTIONAL REPRESSOR"/>
    <property type="match status" value="1"/>
</dbReference>
<dbReference type="Pfam" id="PF13377">
    <property type="entry name" value="Peripla_BP_3"/>
    <property type="match status" value="1"/>
</dbReference>
<dbReference type="EMBL" id="CP097218">
    <property type="protein sequence ID" value="UQN29250.1"/>
    <property type="molecule type" value="Genomic_DNA"/>
</dbReference>
<evidence type="ECO:0000256" key="3">
    <source>
        <dbReference type="ARBA" id="ARBA00023163"/>
    </source>
</evidence>
<dbReference type="PANTHER" id="PTHR30146:SF109">
    <property type="entry name" value="HTH-TYPE TRANSCRIPTIONAL REGULATOR GALS"/>
    <property type="match status" value="1"/>
</dbReference>
<accession>A0ABY4N3V8</accession>
<feature type="domain" description="HTH lacI-type" evidence="4">
    <location>
        <begin position="17"/>
        <end position="71"/>
    </location>
</feature>
<dbReference type="InterPro" id="IPR010982">
    <property type="entry name" value="Lambda_DNA-bd_dom_sf"/>
</dbReference>
<dbReference type="SMART" id="SM00354">
    <property type="entry name" value="HTH_LACI"/>
    <property type="match status" value="1"/>
</dbReference>
<sequence>MTTESDSRTDRSARRAVSMMDVAAHAGVSQKTVSRVVNGEPHVRPEVRERVQCAIDALEFRPNAAARSLVTRRTRRIGVVALGTSFHGPTSALAALESVARAGHYSLSVHRTDSTSRTEIQAAVDTLLSEGVEGIVLSEPMHLDGAPLRIRGDVAVLTLGARGLTSRPDELVVGTDEEDGGRVAAEHLVTLGHETVHHLAGPEGWISSQLRREGWESVLRHRGLRVPEPATGDWSPRSGYEAMQRLLDSDDPPTAVFVANDQMAVGAIAAIQAAGLHVPEDVSIVGFDDIDVAEFLATPLTTLRQQFTLAAHDGMNQLIRAIDGGVRTSPAHLVPITFVERATTAPPRPSQAPDHR</sequence>
<dbReference type="PROSITE" id="PS50932">
    <property type="entry name" value="HTH_LACI_2"/>
    <property type="match status" value="1"/>
</dbReference>
<keyword evidence="2 5" id="KW-0238">DNA-binding</keyword>
<evidence type="ECO:0000259" key="4">
    <source>
        <dbReference type="PROSITE" id="PS50932"/>
    </source>
</evidence>
<keyword evidence="3" id="KW-0804">Transcription</keyword>
<evidence type="ECO:0000313" key="5">
    <source>
        <dbReference type="EMBL" id="UQN29250.1"/>
    </source>
</evidence>
<dbReference type="RefSeq" id="WP_249478454.1">
    <property type="nucleotide sequence ID" value="NZ_CP097218.1"/>
</dbReference>
<gene>
    <name evidence="5" type="ORF">M4486_16700</name>
</gene>
<proteinExistence type="predicted"/>
<evidence type="ECO:0000256" key="1">
    <source>
        <dbReference type="ARBA" id="ARBA00023015"/>
    </source>
</evidence>
<dbReference type="InterPro" id="IPR046335">
    <property type="entry name" value="LacI/GalR-like_sensor"/>
</dbReference>
<dbReference type="GO" id="GO:0003677">
    <property type="term" value="F:DNA binding"/>
    <property type="evidence" value="ECO:0007669"/>
    <property type="project" value="UniProtKB-KW"/>
</dbReference>
<dbReference type="InterPro" id="IPR028082">
    <property type="entry name" value="Peripla_BP_I"/>
</dbReference>
<protein>
    <submittedName>
        <fullName evidence="5">LacI family DNA-binding transcriptional regulator</fullName>
    </submittedName>
</protein>
<dbReference type="PROSITE" id="PS00356">
    <property type="entry name" value="HTH_LACI_1"/>
    <property type="match status" value="1"/>
</dbReference>
<dbReference type="CDD" id="cd01574">
    <property type="entry name" value="PBP1_LacI"/>
    <property type="match status" value="1"/>
</dbReference>